<evidence type="ECO:0000256" key="3">
    <source>
        <dbReference type="ARBA" id="ARBA00022723"/>
    </source>
</evidence>
<dbReference type="SUPFAM" id="SSF48264">
    <property type="entry name" value="Cytochrome P450"/>
    <property type="match status" value="1"/>
</dbReference>
<dbReference type="EMBL" id="CAJNJA010021086">
    <property type="protein sequence ID" value="CAE7469734.1"/>
    <property type="molecule type" value="Genomic_DNA"/>
</dbReference>
<dbReference type="PANTHER" id="PTHR24291:SF50">
    <property type="entry name" value="BIFUNCTIONAL ALBAFLAVENONE MONOOXYGENASE_TERPENE SYNTHASE"/>
    <property type="match status" value="1"/>
</dbReference>
<dbReference type="Proteomes" id="UP000601435">
    <property type="component" value="Unassembled WGS sequence"/>
</dbReference>
<keyword evidence="8" id="KW-1185">Reference proteome</keyword>
<gene>
    <name evidence="7" type="primary">CYP97B3</name>
    <name evidence="7" type="ORF">SNEC2469_LOCUS13216</name>
</gene>
<evidence type="ECO:0000256" key="5">
    <source>
        <dbReference type="ARBA" id="ARBA00023004"/>
    </source>
</evidence>
<keyword evidence="3" id="KW-0479">Metal-binding</keyword>
<evidence type="ECO:0000256" key="6">
    <source>
        <dbReference type="ARBA" id="ARBA00023033"/>
    </source>
</evidence>
<evidence type="ECO:0000256" key="4">
    <source>
        <dbReference type="ARBA" id="ARBA00023002"/>
    </source>
</evidence>
<dbReference type="InterPro" id="IPR001128">
    <property type="entry name" value="Cyt_P450"/>
</dbReference>
<organism evidence="7 8">
    <name type="scientific">Symbiodinium necroappetens</name>
    <dbReference type="NCBI Taxonomy" id="1628268"/>
    <lineage>
        <taxon>Eukaryota</taxon>
        <taxon>Sar</taxon>
        <taxon>Alveolata</taxon>
        <taxon>Dinophyceae</taxon>
        <taxon>Suessiales</taxon>
        <taxon>Symbiodiniaceae</taxon>
        <taxon>Symbiodinium</taxon>
    </lineage>
</organism>
<dbReference type="GO" id="GO:0016705">
    <property type="term" value="F:oxidoreductase activity, acting on paired donors, with incorporation or reduction of molecular oxygen"/>
    <property type="evidence" value="ECO:0007669"/>
    <property type="project" value="InterPro"/>
</dbReference>
<dbReference type="Pfam" id="PF00067">
    <property type="entry name" value="p450"/>
    <property type="match status" value="1"/>
</dbReference>
<dbReference type="InterPro" id="IPR050196">
    <property type="entry name" value="Cytochrome_P450_Monoox"/>
</dbReference>
<evidence type="ECO:0000256" key="1">
    <source>
        <dbReference type="ARBA" id="ARBA00010617"/>
    </source>
</evidence>
<keyword evidence="2" id="KW-0349">Heme</keyword>
<dbReference type="GO" id="GO:0004497">
    <property type="term" value="F:monooxygenase activity"/>
    <property type="evidence" value="ECO:0007669"/>
    <property type="project" value="UniProtKB-KW"/>
</dbReference>
<evidence type="ECO:0000256" key="2">
    <source>
        <dbReference type="ARBA" id="ARBA00022617"/>
    </source>
</evidence>
<dbReference type="GO" id="GO:0020037">
    <property type="term" value="F:heme binding"/>
    <property type="evidence" value="ECO:0007669"/>
    <property type="project" value="InterPro"/>
</dbReference>
<dbReference type="PANTHER" id="PTHR24291">
    <property type="entry name" value="CYTOCHROME P450 FAMILY 4"/>
    <property type="match status" value="1"/>
</dbReference>
<dbReference type="AlphaFoldDB" id="A0A812SCQ9"/>
<keyword evidence="6" id="KW-0503">Monooxygenase</keyword>
<dbReference type="Gene3D" id="1.10.630.10">
    <property type="entry name" value="Cytochrome P450"/>
    <property type="match status" value="1"/>
</dbReference>
<dbReference type="GO" id="GO:0005506">
    <property type="term" value="F:iron ion binding"/>
    <property type="evidence" value="ECO:0007669"/>
    <property type="project" value="InterPro"/>
</dbReference>
<evidence type="ECO:0000313" key="7">
    <source>
        <dbReference type="EMBL" id="CAE7469734.1"/>
    </source>
</evidence>
<dbReference type="InterPro" id="IPR036396">
    <property type="entry name" value="Cyt_P450_sf"/>
</dbReference>
<comment type="similarity">
    <text evidence="1">Belongs to the cytochrome P450 family.</text>
</comment>
<comment type="caution">
    <text evidence="7">The sequence shown here is derived from an EMBL/GenBank/DDBJ whole genome shotgun (WGS) entry which is preliminary data.</text>
</comment>
<name>A0A812SCQ9_9DINO</name>
<proteinExistence type="inferred from homology"/>
<keyword evidence="4" id="KW-0560">Oxidoreductase</keyword>
<keyword evidence="5" id="KW-0408">Iron</keyword>
<accession>A0A812SCQ9</accession>
<evidence type="ECO:0000313" key="8">
    <source>
        <dbReference type="Proteomes" id="UP000601435"/>
    </source>
</evidence>
<reference evidence="7" key="1">
    <citation type="submission" date="2021-02" db="EMBL/GenBank/DDBJ databases">
        <authorList>
            <person name="Dougan E. K."/>
            <person name="Rhodes N."/>
            <person name="Thang M."/>
            <person name="Chan C."/>
        </authorList>
    </citation>
    <scope>NUCLEOTIDE SEQUENCE</scope>
</reference>
<protein>
    <submittedName>
        <fullName evidence="7">CYP97B3 protein</fullName>
    </submittedName>
</protein>
<dbReference type="OrthoDB" id="433427at2759"/>
<sequence>MGISGDLIDGIPVQNKWINIVRDNLDDFGKQDPEQGQRQAGDLMQNMIMGRMERITGAPMPVFLEGYGESEGIYKIVIGPRSVVVVSDPVVVKRILTSSPELYTKGILTEVLEPIMGQGLIPADPETWRKRRRAIVPGFHKKWLTEATRQMVECAVNLADDLERSISISSSHVAEVNMEEKFTSASLDIIGKAIFNYDFGSTTHESPLIRAVYNLLREAERRAQSVIPYWNLPGADAMFRDQKDHSENLALVNAVLDELIRNALEDPPEEGDKLSFLQFLVITKGEDVTTRPDSRTGSGSRRS</sequence>